<protein>
    <submittedName>
        <fullName evidence="8">Tripeptidyl-peptidase B, Serine peptidase, MEROPS family S33</fullName>
    </submittedName>
</protein>
<evidence type="ECO:0000259" key="7">
    <source>
        <dbReference type="Pfam" id="PF08386"/>
    </source>
</evidence>
<feature type="domain" description="AB hydrolase-1" evidence="6">
    <location>
        <begin position="128"/>
        <end position="369"/>
    </location>
</feature>
<dbReference type="InterPro" id="IPR000073">
    <property type="entry name" value="AB_hydrolase_1"/>
</dbReference>
<evidence type="ECO:0000256" key="3">
    <source>
        <dbReference type="ARBA" id="ARBA00022801"/>
    </source>
</evidence>
<dbReference type="AlphaFoldDB" id="A0AAE3GN88"/>
<evidence type="ECO:0000256" key="2">
    <source>
        <dbReference type="ARBA" id="ARBA00022729"/>
    </source>
</evidence>
<name>A0AAE3GN88_9PSEU</name>
<feature type="chain" id="PRO_5042228973" evidence="5">
    <location>
        <begin position="31"/>
        <end position="539"/>
    </location>
</feature>
<dbReference type="PANTHER" id="PTHR43248">
    <property type="entry name" value="2-SUCCINYL-6-HYDROXY-2,4-CYCLOHEXADIENE-1-CARBOXYLATE SYNTHASE"/>
    <property type="match status" value="1"/>
</dbReference>
<comment type="similarity">
    <text evidence="1">Belongs to the peptidase S33 family.</text>
</comment>
<feature type="signal peptide" evidence="5">
    <location>
        <begin position="1"/>
        <end position="30"/>
    </location>
</feature>
<comment type="caution">
    <text evidence="8">The sequence shown here is derived from an EMBL/GenBank/DDBJ whole genome shotgun (WGS) entry which is preliminary data.</text>
</comment>
<evidence type="ECO:0000256" key="4">
    <source>
        <dbReference type="SAM" id="MobiDB-lite"/>
    </source>
</evidence>
<gene>
    <name evidence="8" type="ORF">LX83_007255</name>
</gene>
<keyword evidence="2 5" id="KW-0732">Signal</keyword>
<evidence type="ECO:0000313" key="8">
    <source>
        <dbReference type="EMBL" id="MCP2170364.1"/>
    </source>
</evidence>
<keyword evidence="3" id="KW-0378">Hydrolase</keyword>
<organism evidence="8 9">
    <name type="scientific">Goodfellowiella coeruleoviolacea</name>
    <dbReference type="NCBI Taxonomy" id="334858"/>
    <lineage>
        <taxon>Bacteria</taxon>
        <taxon>Bacillati</taxon>
        <taxon>Actinomycetota</taxon>
        <taxon>Actinomycetes</taxon>
        <taxon>Pseudonocardiales</taxon>
        <taxon>Pseudonocardiaceae</taxon>
        <taxon>Goodfellowiella</taxon>
    </lineage>
</organism>
<accession>A0AAE3GN88</accession>
<dbReference type="PANTHER" id="PTHR43248:SF29">
    <property type="entry name" value="TRIPEPTIDYL AMINOPEPTIDASE"/>
    <property type="match status" value="1"/>
</dbReference>
<dbReference type="InterPro" id="IPR013595">
    <property type="entry name" value="Pept_S33_TAP-like_C"/>
</dbReference>
<evidence type="ECO:0000256" key="5">
    <source>
        <dbReference type="SAM" id="SignalP"/>
    </source>
</evidence>
<proteinExistence type="inferred from homology"/>
<feature type="region of interest" description="Disordered" evidence="4">
    <location>
        <begin position="183"/>
        <end position="205"/>
    </location>
</feature>
<keyword evidence="9" id="KW-1185">Reference proteome</keyword>
<dbReference type="SUPFAM" id="SSF53474">
    <property type="entry name" value="alpha/beta-Hydrolases"/>
    <property type="match status" value="1"/>
</dbReference>
<evidence type="ECO:0000256" key="1">
    <source>
        <dbReference type="ARBA" id="ARBA00010088"/>
    </source>
</evidence>
<dbReference type="Gene3D" id="3.40.50.1820">
    <property type="entry name" value="alpha/beta hydrolase"/>
    <property type="match status" value="1"/>
</dbReference>
<dbReference type="Pfam" id="PF00561">
    <property type="entry name" value="Abhydrolase_1"/>
    <property type="match status" value="1"/>
</dbReference>
<dbReference type="GO" id="GO:0016787">
    <property type="term" value="F:hydrolase activity"/>
    <property type="evidence" value="ECO:0007669"/>
    <property type="project" value="UniProtKB-KW"/>
</dbReference>
<dbReference type="Pfam" id="PF08386">
    <property type="entry name" value="Abhydrolase_4"/>
    <property type="match status" value="1"/>
</dbReference>
<dbReference type="Proteomes" id="UP001206128">
    <property type="component" value="Unassembled WGS sequence"/>
</dbReference>
<dbReference type="InterPro" id="IPR051601">
    <property type="entry name" value="Serine_prot/Carboxylest_S33"/>
</dbReference>
<dbReference type="InterPro" id="IPR029058">
    <property type="entry name" value="AB_hydrolase_fold"/>
</dbReference>
<dbReference type="EMBL" id="JAMTCK010000031">
    <property type="protein sequence ID" value="MCP2170364.1"/>
    <property type="molecule type" value="Genomic_DNA"/>
</dbReference>
<sequence length="539" mass="57290">MHPFRSRPALVRLVAAACVGLVGITTACTATQPGTATPAVTQEQRGPAGSVPPGLERFYGQALSWGACEPYGTTNDAKATFAKGDRDKKFDCARLTVPLDYANPDGRTATIGLLRAKATDPAQRIGSLIVNPGGPGGSGMQAAAGWTDQVRKNDLGKRFDLVGFDPRGIGASQPAVNCLTDAERDADRQDNDVDTSPEGVAQTEQENKDYAAKCAERTGTDVLANVGTRDVARDMDVLRSALGDEKLTYAGFSYGTRIGTAYAEAFPNNVRALVLDGAVDPLQNPVDELVAQGAGFQKAFEDFSAWCAKQEECALGHDPAGATKAFQDLTRPLIDNPVRVGNRQLSYSDASTAAIQAMYAQELWQYLNTGLGELREGTGNTLLLLADSYYGRGLDGHYSSIMDAFNAVRCVDDPRLTDRNVLLEAARRYQQAAPFLDDGQQPAAVLDACAFWPVPNTSQPHQPSVQGLPPVLVVSTTGDPATPYQAGVDLAKALNGGMLTYEGTQHTAFLMGNKCVDDAGTKYLIDLQLPAEGTRCTAS</sequence>
<dbReference type="PROSITE" id="PS51257">
    <property type="entry name" value="PROKAR_LIPOPROTEIN"/>
    <property type="match status" value="1"/>
</dbReference>
<dbReference type="RefSeq" id="WP_253780593.1">
    <property type="nucleotide sequence ID" value="NZ_JAMTCK010000031.1"/>
</dbReference>
<evidence type="ECO:0000259" key="6">
    <source>
        <dbReference type="Pfam" id="PF00561"/>
    </source>
</evidence>
<evidence type="ECO:0000313" key="9">
    <source>
        <dbReference type="Proteomes" id="UP001206128"/>
    </source>
</evidence>
<feature type="domain" description="Peptidase S33 tripeptidyl aminopeptidase-like C-terminal" evidence="7">
    <location>
        <begin position="444"/>
        <end position="536"/>
    </location>
</feature>
<reference evidence="8" key="1">
    <citation type="submission" date="2022-06" db="EMBL/GenBank/DDBJ databases">
        <title>Genomic Encyclopedia of Archaeal and Bacterial Type Strains, Phase II (KMG-II): from individual species to whole genera.</title>
        <authorList>
            <person name="Goeker M."/>
        </authorList>
    </citation>
    <scope>NUCLEOTIDE SEQUENCE</scope>
    <source>
        <strain evidence="8">DSM 43935</strain>
    </source>
</reference>